<sequence length="821" mass="92153">MKKSFLAAMLGAYFISPVAHAEAIDASKINYLGPIAPQNALKPFETNRKNAILTNLKQSLTADQKSVSFFGNTLKWQNLSKVNALTEPGLQALKFTLTTTRFTPATLKLDGVKEASFYLNGELLSKKGDAYKLPLTTGQHQVIIITESVEDWGKVALDLTSEIEESKISVSTDAPNTLSAKQLFDSKTVSNLSISPNGKHLIWQTRSYNDKNANKAIRETVIKSVKDNEIVYSLPANANNFAWSDDNTHLVYTSSKVLYKLNLKSLTTSALSEDLSGISNVDFYDNDTLIFTWVKRPEKSTSLTKYYHGLEDRWSYARNKTSVYLYDVNSGLMRQVSPAEFSVSLQDFDNERGTLLLSRSISDYAAPPHMLTELLEYNLKDNSQTTVGKYRTFNSAQYSSDGLYITAGPEFGEKAGKTVADSQLSNNYDTQLYSVSYDGKNITALSKTFDPSIGQFSVLKNDDVILNVGEEDKRQLYVFDESKKRFNKVKTNLDVIERFSVSNEKSPTLVFAGTGAQLPQQVQLKTKLSNTKSKTLFNSKKAFYANTQLPSLEEFNFTNDQGTEIKGRVYLPSNLDKQKQYPALVYYYGGTSPVNRAFTGRYPFNLWAENGYVVYVLQPTGATGFGQDFSAKHVNAWGEYTANDIIKGTQAFLDKYSFVDKNKVGNLGASYGGFMTMLLATKTDMFSASISHAGISNITSYWGQGWWGYLYSGEASKNSFPWNNAKLYSEHSPVFNADKVKTPLLLIHGDADTNVPVGESHTMYTALKLLGQDVELVEYKGADHQIFARDKRFHWWNTMLAYFDKHLKEQPQWWNDLYTQK</sequence>
<reference evidence="4 5" key="1">
    <citation type="submission" date="2023-12" db="EMBL/GenBank/DDBJ databases">
        <title>Friends and Foes: Symbiotic and Algicidal bacterial influence on Karenia brevis blooms.</title>
        <authorList>
            <person name="Fei C."/>
            <person name="Mohamed A.R."/>
            <person name="Booker A."/>
            <person name="Arshad M."/>
            <person name="Klass S."/>
            <person name="Ahn S."/>
            <person name="Gilbert P.M."/>
            <person name="Heil C.A."/>
            <person name="Martinez J.M."/>
            <person name="Amin S.A."/>
        </authorList>
    </citation>
    <scope>NUCLEOTIDE SEQUENCE [LARGE SCALE GENOMIC DNA]</scope>
    <source>
        <strain evidence="4 5">CE15</strain>
    </source>
</reference>
<dbReference type="InterPro" id="IPR001375">
    <property type="entry name" value="Peptidase_S9_cat"/>
</dbReference>
<feature type="signal peptide" evidence="2">
    <location>
        <begin position="1"/>
        <end position="21"/>
    </location>
</feature>
<feature type="chain" id="PRO_5047063489" evidence="2">
    <location>
        <begin position="22"/>
        <end position="821"/>
    </location>
</feature>
<dbReference type="RefSeq" id="WP_336434340.1">
    <property type="nucleotide sequence ID" value="NZ_JBAWKS010000001.1"/>
</dbReference>
<accession>A0ABU8EN29</accession>
<keyword evidence="2" id="KW-0732">Signal</keyword>
<dbReference type="SUPFAM" id="SSF82171">
    <property type="entry name" value="DPP6 N-terminal domain-like"/>
    <property type="match status" value="1"/>
</dbReference>
<evidence type="ECO:0000313" key="4">
    <source>
        <dbReference type="EMBL" id="MEI4548359.1"/>
    </source>
</evidence>
<evidence type="ECO:0000256" key="1">
    <source>
        <dbReference type="ARBA" id="ARBA00022801"/>
    </source>
</evidence>
<dbReference type="PANTHER" id="PTHR42776:SF27">
    <property type="entry name" value="DIPEPTIDYL PEPTIDASE FAMILY MEMBER 6"/>
    <property type="match status" value="1"/>
</dbReference>
<proteinExistence type="predicted"/>
<dbReference type="Gene3D" id="3.40.50.1820">
    <property type="entry name" value="alpha/beta hydrolase"/>
    <property type="match status" value="1"/>
</dbReference>
<comment type="caution">
    <text evidence="4">The sequence shown here is derived from an EMBL/GenBank/DDBJ whole genome shotgun (WGS) entry which is preliminary data.</text>
</comment>
<dbReference type="InterPro" id="IPR029058">
    <property type="entry name" value="AB_hydrolase_fold"/>
</dbReference>
<feature type="domain" description="Peptidase S9 prolyl oligopeptidase catalytic" evidence="3">
    <location>
        <begin position="604"/>
        <end position="809"/>
    </location>
</feature>
<protein>
    <submittedName>
        <fullName evidence="4">Prolyl oligopeptidase family serine peptidase</fullName>
    </submittedName>
</protein>
<keyword evidence="1" id="KW-0378">Hydrolase</keyword>
<dbReference type="SUPFAM" id="SSF53474">
    <property type="entry name" value="alpha/beta-Hydrolases"/>
    <property type="match status" value="1"/>
</dbReference>
<evidence type="ECO:0000259" key="3">
    <source>
        <dbReference type="Pfam" id="PF00326"/>
    </source>
</evidence>
<name>A0ABU8EN29_9GAMM</name>
<dbReference type="PANTHER" id="PTHR42776">
    <property type="entry name" value="SERINE PEPTIDASE S9 FAMILY MEMBER"/>
    <property type="match status" value="1"/>
</dbReference>
<dbReference type="Proteomes" id="UP001382455">
    <property type="component" value="Unassembled WGS sequence"/>
</dbReference>
<keyword evidence="5" id="KW-1185">Reference proteome</keyword>
<evidence type="ECO:0000256" key="2">
    <source>
        <dbReference type="SAM" id="SignalP"/>
    </source>
</evidence>
<dbReference type="EMBL" id="JBAWKS010000001">
    <property type="protein sequence ID" value="MEI4548359.1"/>
    <property type="molecule type" value="Genomic_DNA"/>
</dbReference>
<dbReference type="Pfam" id="PF00326">
    <property type="entry name" value="Peptidase_S9"/>
    <property type="match status" value="1"/>
</dbReference>
<gene>
    <name evidence="4" type="ORF">WAE96_01390</name>
</gene>
<evidence type="ECO:0000313" key="5">
    <source>
        <dbReference type="Proteomes" id="UP001382455"/>
    </source>
</evidence>
<organism evidence="4 5">
    <name type="scientific">Pseudoalteromonas spongiae</name>
    <dbReference type="NCBI Taxonomy" id="298657"/>
    <lineage>
        <taxon>Bacteria</taxon>
        <taxon>Pseudomonadati</taxon>
        <taxon>Pseudomonadota</taxon>
        <taxon>Gammaproteobacteria</taxon>
        <taxon>Alteromonadales</taxon>
        <taxon>Pseudoalteromonadaceae</taxon>
        <taxon>Pseudoalteromonas</taxon>
    </lineage>
</organism>